<evidence type="ECO:0000256" key="1">
    <source>
        <dbReference type="SAM" id="MobiDB-lite"/>
    </source>
</evidence>
<dbReference type="Gene3D" id="3.40.50.12780">
    <property type="entry name" value="N-terminal domain of ligase-like"/>
    <property type="match status" value="1"/>
</dbReference>
<dbReference type="InterPro" id="IPR050237">
    <property type="entry name" value="ATP-dep_AMP-bd_enzyme"/>
</dbReference>
<dbReference type="Proteomes" id="UP000178606">
    <property type="component" value="Unassembled WGS sequence"/>
</dbReference>
<comment type="caution">
    <text evidence="4">The sequence shown here is derived from an EMBL/GenBank/DDBJ whole genome shotgun (WGS) entry which is preliminary data.</text>
</comment>
<dbReference type="PROSITE" id="PS00455">
    <property type="entry name" value="AMP_BINDING"/>
    <property type="match status" value="1"/>
</dbReference>
<reference evidence="4 5" key="1">
    <citation type="journal article" date="2016" name="Nat. Commun.">
        <title>Thousands of microbial genomes shed light on interconnected biogeochemical processes in an aquifer system.</title>
        <authorList>
            <person name="Anantharaman K."/>
            <person name="Brown C.T."/>
            <person name="Hug L.A."/>
            <person name="Sharon I."/>
            <person name="Castelle C.J."/>
            <person name="Probst A.J."/>
            <person name="Thomas B.C."/>
            <person name="Singh A."/>
            <person name="Wilkins M.J."/>
            <person name="Karaoz U."/>
            <person name="Brodie E.L."/>
            <person name="Williams K.H."/>
            <person name="Hubbard S.S."/>
            <person name="Banfield J.F."/>
        </authorList>
    </citation>
    <scope>NUCLEOTIDE SEQUENCE [LARGE SCALE GENOMIC DNA]</scope>
    <source>
        <strain evidence="5">RIFCSPLOWO2_12_FULL_64_10</strain>
    </source>
</reference>
<dbReference type="Gene3D" id="3.30.300.30">
    <property type="match status" value="1"/>
</dbReference>
<evidence type="ECO:0000259" key="3">
    <source>
        <dbReference type="Pfam" id="PF13193"/>
    </source>
</evidence>
<proteinExistence type="predicted"/>
<dbReference type="InterPro" id="IPR025110">
    <property type="entry name" value="AMP-bd_C"/>
</dbReference>
<dbReference type="PANTHER" id="PTHR43767:SF1">
    <property type="entry name" value="NONRIBOSOMAL PEPTIDE SYNTHASE PES1 (EUROFUNG)-RELATED"/>
    <property type="match status" value="1"/>
</dbReference>
<dbReference type="InterPro" id="IPR020845">
    <property type="entry name" value="AMP-binding_CS"/>
</dbReference>
<feature type="compositionally biased region" description="Basic and acidic residues" evidence="1">
    <location>
        <begin position="522"/>
        <end position="541"/>
    </location>
</feature>
<evidence type="ECO:0000313" key="4">
    <source>
        <dbReference type="EMBL" id="OGG46028.1"/>
    </source>
</evidence>
<name>A0A1F6CA30_HANXR</name>
<dbReference type="InterPro" id="IPR045851">
    <property type="entry name" value="AMP-bd_C_sf"/>
</dbReference>
<dbReference type="PANTHER" id="PTHR43767">
    <property type="entry name" value="LONG-CHAIN-FATTY-ACID--COA LIGASE"/>
    <property type="match status" value="1"/>
</dbReference>
<dbReference type="SUPFAM" id="SSF56801">
    <property type="entry name" value="Acetyl-CoA synthetase-like"/>
    <property type="match status" value="1"/>
</dbReference>
<feature type="domain" description="AMP-dependent synthetase/ligase" evidence="2">
    <location>
        <begin position="8"/>
        <end position="370"/>
    </location>
</feature>
<feature type="domain" description="AMP-binding enzyme C-terminal" evidence="3">
    <location>
        <begin position="426"/>
        <end position="501"/>
    </location>
</feature>
<gene>
    <name evidence="4" type="ORF">A3F84_26075</name>
</gene>
<dbReference type="EMBL" id="MFKF01000347">
    <property type="protein sequence ID" value="OGG46028.1"/>
    <property type="molecule type" value="Genomic_DNA"/>
</dbReference>
<dbReference type="GO" id="GO:0016878">
    <property type="term" value="F:acid-thiol ligase activity"/>
    <property type="evidence" value="ECO:0007669"/>
    <property type="project" value="UniProtKB-ARBA"/>
</dbReference>
<feature type="region of interest" description="Disordered" evidence="1">
    <location>
        <begin position="513"/>
        <end position="541"/>
    </location>
</feature>
<dbReference type="AlphaFoldDB" id="A0A1F6CA30"/>
<organism evidence="4 5">
    <name type="scientific">Handelsmanbacteria sp. (strain RIFCSPLOWO2_12_FULL_64_10)</name>
    <dbReference type="NCBI Taxonomy" id="1817868"/>
    <lineage>
        <taxon>Bacteria</taxon>
        <taxon>Candidatus Handelsmaniibacteriota</taxon>
    </lineage>
</organism>
<evidence type="ECO:0000259" key="2">
    <source>
        <dbReference type="Pfam" id="PF00501"/>
    </source>
</evidence>
<dbReference type="InterPro" id="IPR000873">
    <property type="entry name" value="AMP-dep_synth/lig_dom"/>
</dbReference>
<dbReference type="Pfam" id="PF13193">
    <property type="entry name" value="AMP-binding_C"/>
    <property type="match status" value="1"/>
</dbReference>
<accession>A0A1F6CA30</accession>
<sequence>MLLVHQFLENSAKRYPDKTCLVFQDQRLTYSEVEAQANALSRGLVQKGVRRGDRVILWHDNSVEVCVALFAVLKAGAAFVVLNPTLKRDKFLFVAQNCRPSLILTSDRHLSQVQELLWDVCPEAQVVTVGAVSPPSPRVSSYDEIVSCHPASPPDVRCIDRDLAALIYTSGSTGAPKGVMCAHHNIVAAATSITRYLGNTPEDVLMSALPLAFVYGLYQLLMTFLVGGTLVLERSFAFPLKVVEAMRRERVTGFPGVPSMFSMLLGLSPHLLPLPDLRMITSAGAALSAPHIARLRGLFPHVRIYSMYGQTECTRTLYLPPEELDRRPDSVGIPIPNEEVFVVDEQGNEVPPGEVGELVVRGANVSLGYWENPEETARTFVPGRLPGERMLRSGDLFRRDEEGFLYFVARKDNLIKSRGQKVSPREVEAALHQIAGILEAVVIGVEHPLWGEAVQAHVAIDRGAHLDEKSIIGRCRASLEDFMTPQSVVFHEELPKTASGKVDYVALREAHQTTRQNPLRPIHGERHYGRDSRDHTPVYSR</sequence>
<evidence type="ECO:0000313" key="5">
    <source>
        <dbReference type="Proteomes" id="UP000178606"/>
    </source>
</evidence>
<protein>
    <recommendedName>
        <fullName evidence="6">AMP-dependent synthetase</fullName>
    </recommendedName>
</protein>
<dbReference type="InterPro" id="IPR042099">
    <property type="entry name" value="ANL_N_sf"/>
</dbReference>
<evidence type="ECO:0008006" key="6">
    <source>
        <dbReference type="Google" id="ProtNLM"/>
    </source>
</evidence>
<dbReference type="Pfam" id="PF00501">
    <property type="entry name" value="AMP-binding"/>
    <property type="match status" value="1"/>
</dbReference>